<dbReference type="InterPro" id="IPR006295">
    <property type="entry name" value="DNA_primase_DnaG"/>
</dbReference>
<sequence>MISQNSIQQILSRIDIVDIVGSFVKLKKRGANYLGLCPFHNEKSPSFTVSPGKEIYKCFGCGASGNSISFIMEHEKYSYVEALRWLAQRYQIELEETEVSPEVKQYQLMADSLFIINNYAREYFTDTLFNKEEGQNIGLSYFEERGFTEETIKKFQLGYSLNTFDAFAKSALEKGYNLEYLQKTGLVTIRNDQPADNYRGRVIFPIHNQSGKILGFGARILGAKSDRAPKYINSPENEIYVKSRVLYGTYFARHAIDKQNECLLVEGYTDVISLHQAGVENVVASSGTSLTQDQLRLIKKYTNNLTILYDGDSAGVKAALRGLDMAIEEGLNVKLVLLPDKEDPDSYVQKIGAAAFREFIQEHKQDFVLFKLQLSMQEAGSDSTKKSQLVNEIAETISKIDKAEDFTRQQDYIRQCSQLLHIDEQGLIQLVNKFIRDRLVKREQAHARNQPAPGDDALSEEAIAAMEAAETGISVESLLNGHERQEKELVKILLRFGDKPFSEEDNSTVADYVFHLPYDFEALAESELVKRILREYKALYDTGNLQDKRWFLYHEDQALSKQIANILEDKEADLSINWKDRFEIDTVYGDNAYLRDTISTTNYLILRKIKKLIHENQEEAKKATEMDQIIACLEMQKHLNALEKELTNGMGTVIFK</sequence>
<dbReference type="Gene3D" id="3.90.580.10">
    <property type="entry name" value="Zinc finger, CHC2-type domain"/>
    <property type="match status" value="1"/>
</dbReference>
<dbReference type="GO" id="GO:0003677">
    <property type="term" value="F:DNA binding"/>
    <property type="evidence" value="ECO:0007669"/>
    <property type="project" value="UniProtKB-KW"/>
</dbReference>
<dbReference type="InterPro" id="IPR002694">
    <property type="entry name" value="Znf_CHC2"/>
</dbReference>
<dbReference type="Pfam" id="PF01807">
    <property type="entry name" value="Zn_ribbon_DnaG"/>
    <property type="match status" value="1"/>
</dbReference>
<dbReference type="AlphaFoldDB" id="A0A561PLD8"/>
<dbReference type="Pfam" id="PF08275">
    <property type="entry name" value="DNAG_N"/>
    <property type="match status" value="1"/>
</dbReference>
<dbReference type="GO" id="GO:0005737">
    <property type="term" value="C:cytoplasm"/>
    <property type="evidence" value="ECO:0007669"/>
    <property type="project" value="TreeGrafter"/>
</dbReference>
<dbReference type="FunFam" id="3.40.1360.10:FF:000002">
    <property type="entry name" value="DNA primase"/>
    <property type="match status" value="1"/>
</dbReference>
<evidence type="ECO:0000256" key="6">
    <source>
        <dbReference type="ARBA" id="ARBA00022723"/>
    </source>
</evidence>
<dbReference type="InterPro" id="IPR036977">
    <property type="entry name" value="DNA_primase_Znf_CHC2"/>
</dbReference>
<dbReference type="GO" id="GO:1990077">
    <property type="term" value="C:primosome complex"/>
    <property type="evidence" value="ECO:0007669"/>
    <property type="project" value="UniProtKB-KW"/>
</dbReference>
<dbReference type="Proteomes" id="UP000320811">
    <property type="component" value="Unassembled WGS sequence"/>
</dbReference>
<dbReference type="InterPro" id="IPR037068">
    <property type="entry name" value="DNA_primase_core_N_sf"/>
</dbReference>
<comment type="domain">
    <text evidence="12">Contains an N-terminal zinc-binding domain, a central core domain that contains the primase activity, and a C-terminal DnaB-binding domain.</text>
</comment>
<dbReference type="SMART" id="SM00400">
    <property type="entry name" value="ZnF_CHCC"/>
    <property type="match status" value="1"/>
</dbReference>
<dbReference type="InterPro" id="IPR050219">
    <property type="entry name" value="DnaG_primase"/>
</dbReference>
<evidence type="ECO:0000256" key="1">
    <source>
        <dbReference type="ARBA" id="ARBA00022478"/>
    </source>
</evidence>
<keyword evidence="4 12" id="KW-0548">Nucleotidyltransferase</keyword>
<dbReference type="NCBIfam" id="TIGR01391">
    <property type="entry name" value="dnaG"/>
    <property type="match status" value="1"/>
</dbReference>
<keyword evidence="17" id="KW-1185">Reference proteome</keyword>
<comment type="caution">
    <text evidence="16">The sequence shown here is derived from an EMBL/GenBank/DDBJ whole genome shotgun (WGS) entry which is preliminary data.</text>
</comment>
<evidence type="ECO:0000313" key="16">
    <source>
        <dbReference type="EMBL" id="TWF38922.1"/>
    </source>
</evidence>
<comment type="subunit">
    <text evidence="12">Monomer. Interacts with DnaB.</text>
</comment>
<dbReference type="GO" id="GO:0006269">
    <property type="term" value="P:DNA replication, synthesis of primer"/>
    <property type="evidence" value="ECO:0007669"/>
    <property type="project" value="UniProtKB-UniRule"/>
</dbReference>
<evidence type="ECO:0000256" key="13">
    <source>
        <dbReference type="PIRNR" id="PIRNR002811"/>
    </source>
</evidence>
<dbReference type="PANTHER" id="PTHR30313">
    <property type="entry name" value="DNA PRIMASE"/>
    <property type="match status" value="1"/>
</dbReference>
<dbReference type="OrthoDB" id="9803773at2"/>
<dbReference type="GO" id="GO:0000428">
    <property type="term" value="C:DNA-directed RNA polymerase complex"/>
    <property type="evidence" value="ECO:0007669"/>
    <property type="project" value="UniProtKB-KW"/>
</dbReference>
<keyword evidence="3 12" id="KW-0808">Transferase</keyword>
<comment type="similarity">
    <text evidence="12 13">Belongs to the DnaG primase family.</text>
</comment>
<name>A0A561PLD8_9BACT</name>
<organism evidence="16 17">
    <name type="scientific">Chitinophaga polysaccharea</name>
    <dbReference type="NCBI Taxonomy" id="1293035"/>
    <lineage>
        <taxon>Bacteria</taxon>
        <taxon>Pseudomonadati</taxon>
        <taxon>Bacteroidota</taxon>
        <taxon>Chitinophagia</taxon>
        <taxon>Chitinophagales</taxon>
        <taxon>Chitinophagaceae</taxon>
        <taxon>Chitinophaga</taxon>
    </lineage>
</organism>
<evidence type="ECO:0000256" key="3">
    <source>
        <dbReference type="ARBA" id="ARBA00022679"/>
    </source>
</evidence>
<keyword evidence="11 12" id="KW-0804">Transcription</keyword>
<dbReference type="FunFam" id="3.90.580.10:FF:000001">
    <property type="entry name" value="DNA primase"/>
    <property type="match status" value="1"/>
</dbReference>
<keyword evidence="2 12" id="KW-0639">Primosome</keyword>
<protein>
    <recommendedName>
        <fullName evidence="12 13">DNA primase</fullName>
        <ecNumber evidence="12">2.7.7.101</ecNumber>
    </recommendedName>
</protein>
<evidence type="ECO:0000256" key="12">
    <source>
        <dbReference type="HAMAP-Rule" id="MF_00974"/>
    </source>
</evidence>
<keyword evidence="10 12" id="KW-0238">DNA-binding</keyword>
<dbReference type="GO" id="GO:0003899">
    <property type="term" value="F:DNA-directed RNA polymerase activity"/>
    <property type="evidence" value="ECO:0007669"/>
    <property type="project" value="UniProtKB-UniRule"/>
</dbReference>
<dbReference type="HAMAP" id="MF_00974">
    <property type="entry name" value="DNA_primase_DnaG"/>
    <property type="match status" value="1"/>
</dbReference>
<keyword evidence="9" id="KW-0460">Magnesium</keyword>
<dbReference type="GO" id="GO:0008270">
    <property type="term" value="F:zinc ion binding"/>
    <property type="evidence" value="ECO:0007669"/>
    <property type="project" value="UniProtKB-UniRule"/>
</dbReference>
<dbReference type="Gene3D" id="3.40.1360.10">
    <property type="match status" value="1"/>
</dbReference>
<evidence type="ECO:0000256" key="5">
    <source>
        <dbReference type="ARBA" id="ARBA00022705"/>
    </source>
</evidence>
<dbReference type="PROSITE" id="PS50880">
    <property type="entry name" value="TOPRIM"/>
    <property type="match status" value="1"/>
</dbReference>
<evidence type="ECO:0000256" key="2">
    <source>
        <dbReference type="ARBA" id="ARBA00022515"/>
    </source>
</evidence>
<feature type="zinc finger region" description="CHC2-type" evidence="12 14">
    <location>
        <begin position="37"/>
        <end position="61"/>
    </location>
</feature>
<keyword evidence="1 12" id="KW-0240">DNA-directed RNA polymerase</keyword>
<gene>
    <name evidence="12" type="primary">dnaG</name>
    <name evidence="16" type="ORF">FHW36_106145</name>
</gene>
<comment type="cofactor">
    <cofactor evidence="12 13 14">
        <name>Zn(2+)</name>
        <dbReference type="ChEBI" id="CHEBI:29105"/>
    </cofactor>
    <text evidence="12 13 14">Binds 1 zinc ion per monomer.</text>
</comment>
<evidence type="ECO:0000259" key="15">
    <source>
        <dbReference type="PROSITE" id="PS50880"/>
    </source>
</evidence>
<keyword evidence="6 12" id="KW-0479">Metal-binding</keyword>
<evidence type="ECO:0000256" key="11">
    <source>
        <dbReference type="ARBA" id="ARBA00023163"/>
    </source>
</evidence>
<dbReference type="RefSeq" id="WP_145671354.1">
    <property type="nucleotide sequence ID" value="NZ_VIWO01000006.1"/>
</dbReference>
<evidence type="ECO:0000256" key="9">
    <source>
        <dbReference type="ARBA" id="ARBA00022842"/>
    </source>
</evidence>
<proteinExistence type="inferred from homology"/>
<dbReference type="PIRSF" id="PIRSF002811">
    <property type="entry name" value="DnaG"/>
    <property type="match status" value="1"/>
</dbReference>
<evidence type="ECO:0000256" key="14">
    <source>
        <dbReference type="PIRSR" id="PIRSR002811-1"/>
    </source>
</evidence>
<dbReference type="SMART" id="SM00493">
    <property type="entry name" value="TOPRIM"/>
    <property type="match status" value="1"/>
</dbReference>
<dbReference type="Gene3D" id="3.90.980.10">
    <property type="entry name" value="DNA primase, catalytic core, N-terminal domain"/>
    <property type="match status" value="1"/>
</dbReference>
<dbReference type="SUPFAM" id="SSF56731">
    <property type="entry name" value="DNA primase core"/>
    <property type="match status" value="1"/>
</dbReference>
<dbReference type="EC" id="2.7.7.101" evidence="12"/>
<keyword evidence="5 12" id="KW-0235">DNA replication</keyword>
<evidence type="ECO:0000256" key="8">
    <source>
        <dbReference type="ARBA" id="ARBA00022833"/>
    </source>
</evidence>
<dbReference type="SUPFAM" id="SSF57783">
    <property type="entry name" value="Zinc beta-ribbon"/>
    <property type="match status" value="1"/>
</dbReference>
<dbReference type="InterPro" id="IPR006171">
    <property type="entry name" value="TOPRIM_dom"/>
</dbReference>
<dbReference type="EMBL" id="VIWO01000006">
    <property type="protein sequence ID" value="TWF38922.1"/>
    <property type="molecule type" value="Genomic_DNA"/>
</dbReference>
<reference evidence="16 17" key="1">
    <citation type="submission" date="2019-06" db="EMBL/GenBank/DDBJ databases">
        <title>Sorghum-associated microbial communities from plants grown in Nebraska, USA.</title>
        <authorList>
            <person name="Schachtman D."/>
        </authorList>
    </citation>
    <scope>NUCLEOTIDE SEQUENCE [LARGE SCALE GENOMIC DNA]</scope>
    <source>
        <strain evidence="16 17">1209</strain>
    </source>
</reference>
<evidence type="ECO:0000256" key="7">
    <source>
        <dbReference type="ARBA" id="ARBA00022771"/>
    </source>
</evidence>
<comment type="function">
    <text evidence="12 13">RNA polymerase that catalyzes the synthesis of short RNA molecules used as primers for DNA polymerase during DNA replication.</text>
</comment>
<dbReference type="InterPro" id="IPR030846">
    <property type="entry name" value="DnaG_bac"/>
</dbReference>
<evidence type="ECO:0000256" key="4">
    <source>
        <dbReference type="ARBA" id="ARBA00022695"/>
    </source>
</evidence>
<dbReference type="InterPro" id="IPR013264">
    <property type="entry name" value="DNAG_N"/>
</dbReference>
<feature type="domain" description="Toprim" evidence="15">
    <location>
        <begin position="260"/>
        <end position="341"/>
    </location>
</feature>
<dbReference type="Pfam" id="PF13155">
    <property type="entry name" value="Toprim_2"/>
    <property type="match status" value="1"/>
</dbReference>
<dbReference type="CDD" id="cd03364">
    <property type="entry name" value="TOPRIM_DnaG_primases"/>
    <property type="match status" value="1"/>
</dbReference>
<keyword evidence="8 12" id="KW-0862">Zinc</keyword>
<evidence type="ECO:0000256" key="10">
    <source>
        <dbReference type="ARBA" id="ARBA00023125"/>
    </source>
</evidence>
<keyword evidence="7 12" id="KW-0863">Zinc-finger</keyword>
<comment type="catalytic activity">
    <reaction evidence="12">
        <text>ssDNA + n NTP = ssDNA/pppN(pN)n-1 hybrid + (n-1) diphosphate.</text>
        <dbReference type="EC" id="2.7.7.101"/>
    </reaction>
</comment>
<evidence type="ECO:0000313" key="17">
    <source>
        <dbReference type="Proteomes" id="UP000320811"/>
    </source>
</evidence>
<dbReference type="PANTHER" id="PTHR30313:SF2">
    <property type="entry name" value="DNA PRIMASE"/>
    <property type="match status" value="1"/>
</dbReference>
<dbReference type="InterPro" id="IPR034151">
    <property type="entry name" value="TOPRIM_DnaG_bac"/>
</dbReference>
<accession>A0A561PLD8</accession>